<gene>
    <name evidence="1" type="ORF">NYO98_08335</name>
</gene>
<dbReference type="SUPFAM" id="SSF55144">
    <property type="entry name" value="LigT-like"/>
    <property type="match status" value="1"/>
</dbReference>
<dbReference type="EMBL" id="JAPPUX010000002">
    <property type="protein sequence ID" value="MCY4726283.1"/>
    <property type="molecule type" value="Genomic_DNA"/>
</dbReference>
<dbReference type="Gene3D" id="3.90.1140.10">
    <property type="entry name" value="Cyclic phosphodiesterase"/>
    <property type="match status" value="1"/>
</dbReference>
<dbReference type="InterPro" id="IPR009097">
    <property type="entry name" value="Cyclic_Pdiesterase"/>
</dbReference>
<evidence type="ECO:0000313" key="1">
    <source>
        <dbReference type="EMBL" id="MCY4726283.1"/>
    </source>
</evidence>
<evidence type="ECO:0000313" key="2">
    <source>
        <dbReference type="Proteomes" id="UP001074726"/>
    </source>
</evidence>
<dbReference type="Proteomes" id="UP001074726">
    <property type="component" value="Unassembled WGS sequence"/>
</dbReference>
<reference evidence="1" key="1">
    <citation type="submission" date="2022-08" db="EMBL/GenBank/DDBJ databases">
        <title>Genome sequencing of Nocardioides sp. STR2.</title>
        <authorList>
            <person name="So Y."/>
        </authorList>
    </citation>
    <scope>NUCLEOTIDE SEQUENCE</scope>
    <source>
        <strain evidence="1">STR2</strain>
    </source>
</reference>
<evidence type="ECO:0008006" key="3">
    <source>
        <dbReference type="Google" id="ProtNLM"/>
    </source>
</evidence>
<proteinExistence type="predicted"/>
<organism evidence="1 2">
    <name type="scientific">Nocardioides pini</name>
    <dbReference type="NCBI Taxonomy" id="2975053"/>
    <lineage>
        <taxon>Bacteria</taxon>
        <taxon>Bacillati</taxon>
        <taxon>Actinomycetota</taxon>
        <taxon>Actinomycetes</taxon>
        <taxon>Propionibacteriales</taxon>
        <taxon>Nocardioidaceae</taxon>
        <taxon>Nocardioides</taxon>
    </lineage>
</organism>
<name>A0ABT4CBF4_9ACTN</name>
<dbReference type="RefSeq" id="WP_268111126.1">
    <property type="nucleotide sequence ID" value="NZ_JAPPUX010000002.1"/>
</dbReference>
<accession>A0ABT4CBF4</accession>
<protein>
    <recommendedName>
        <fullName evidence="3">2'-5' RNA ligase superfamily protein</fullName>
    </recommendedName>
</protein>
<sequence length="228" mass="23733">MQLLAVVVPPPEVVRDVLEAAHRLCSTPEAATDEPRRGLLGRLRGRRDAAPPVAAPTLRPTTPEAVFVRLATFGNVTGSDAGTLADALGSAAGTWPAPVLHVGRLRVTEAEPHVVTADLDGDVDALRDIHRNVNEVARQQRFFLDRRGFRSELALGSIGAPEGSDVDGGLVGLTGIAGTEVPHDGAHWSPAHVTLVRTSFAAGATTYAEVARIALAHGAGEPAPDPNG</sequence>
<comment type="caution">
    <text evidence="1">The sequence shown here is derived from an EMBL/GenBank/DDBJ whole genome shotgun (WGS) entry which is preliminary data.</text>
</comment>
<keyword evidence="2" id="KW-1185">Reference proteome</keyword>